<dbReference type="Proteomes" id="UP000012960">
    <property type="component" value="Unplaced"/>
</dbReference>
<name>A0A804JN75_MUSAM</name>
<dbReference type="InterPro" id="IPR036157">
    <property type="entry name" value="dUTPase-like_sf"/>
</dbReference>
<dbReference type="AlphaFoldDB" id="A0A804JN75"/>
<protein>
    <submittedName>
        <fullName evidence="1">(wild Malaysian banana) hypothetical protein</fullName>
    </submittedName>
</protein>
<keyword evidence="3" id="KW-1185">Reference proteome</keyword>
<organism evidence="2 3">
    <name type="scientific">Musa acuminata subsp. malaccensis</name>
    <name type="common">Wild banana</name>
    <name type="synonym">Musa malaccensis</name>
    <dbReference type="NCBI Taxonomy" id="214687"/>
    <lineage>
        <taxon>Eukaryota</taxon>
        <taxon>Viridiplantae</taxon>
        <taxon>Streptophyta</taxon>
        <taxon>Embryophyta</taxon>
        <taxon>Tracheophyta</taxon>
        <taxon>Spermatophyta</taxon>
        <taxon>Magnoliopsida</taxon>
        <taxon>Liliopsida</taxon>
        <taxon>Zingiberales</taxon>
        <taxon>Musaceae</taxon>
        <taxon>Musa</taxon>
    </lineage>
</organism>
<sequence>MLIWRCLSILWGRRDRWGIERFMTPEVVELLDLDSTASGDGGFGSTGV</sequence>
<dbReference type="EMBL" id="HG996471">
    <property type="protein sequence ID" value="CAG1848164.1"/>
    <property type="molecule type" value="Genomic_DNA"/>
</dbReference>
<dbReference type="Gramene" id="Ma06_t33370.1">
    <property type="protein sequence ID" value="Ma06_p33370.1"/>
    <property type="gene ID" value="Ma06_g33370"/>
</dbReference>
<dbReference type="EnsemblPlants" id="Ma06_t33370.1">
    <property type="protein sequence ID" value="Ma06_p33370.1"/>
    <property type="gene ID" value="Ma06_g33370"/>
</dbReference>
<reference evidence="1" key="1">
    <citation type="submission" date="2021-03" db="EMBL/GenBank/DDBJ databases">
        <authorList>
            <consortium name="Genoscope - CEA"/>
            <person name="William W."/>
        </authorList>
    </citation>
    <scope>NUCLEOTIDE SEQUENCE</scope>
    <source>
        <strain evidence="1">Doubled-haploid Pahang</strain>
    </source>
</reference>
<evidence type="ECO:0000313" key="3">
    <source>
        <dbReference type="Proteomes" id="UP000012960"/>
    </source>
</evidence>
<evidence type="ECO:0000313" key="1">
    <source>
        <dbReference type="EMBL" id="CAG1848164.1"/>
    </source>
</evidence>
<reference evidence="2" key="2">
    <citation type="submission" date="2021-05" db="UniProtKB">
        <authorList>
            <consortium name="EnsemblPlants"/>
        </authorList>
    </citation>
    <scope>IDENTIFICATION</scope>
    <source>
        <strain evidence="2">subsp. malaccensis</strain>
    </source>
</reference>
<proteinExistence type="predicted"/>
<evidence type="ECO:0000313" key="2">
    <source>
        <dbReference type="EnsemblPlants" id="Ma06_p33370.1"/>
    </source>
</evidence>
<accession>A0A804JN75</accession>
<dbReference type="InParanoid" id="A0A804JN75"/>
<gene>
    <name evidence="1" type="ORF">GSMUA_179590.1</name>
</gene>
<dbReference type="Gene3D" id="2.70.40.10">
    <property type="match status" value="1"/>
</dbReference>